<keyword evidence="3" id="KW-1185">Reference proteome</keyword>
<evidence type="ECO:0000313" key="2">
    <source>
        <dbReference type="EMBL" id="KAK9813888.1"/>
    </source>
</evidence>
<reference evidence="2 3" key="1">
    <citation type="journal article" date="2024" name="Nat. Commun.">
        <title>Phylogenomics reveals the evolutionary origins of lichenization in chlorophyte algae.</title>
        <authorList>
            <person name="Puginier C."/>
            <person name="Libourel C."/>
            <person name="Otte J."/>
            <person name="Skaloud P."/>
            <person name="Haon M."/>
            <person name="Grisel S."/>
            <person name="Petersen M."/>
            <person name="Berrin J.G."/>
            <person name="Delaux P.M."/>
            <person name="Dal Grande F."/>
            <person name="Keller J."/>
        </authorList>
    </citation>
    <scope>NUCLEOTIDE SEQUENCE [LARGE SCALE GENOMIC DNA]</scope>
    <source>
        <strain evidence="2 3">SAG 2036</strain>
    </source>
</reference>
<name>A0AAW1PVA8_9CHLO</name>
<gene>
    <name evidence="2" type="ORF">WJX73_003298</name>
</gene>
<proteinExistence type="predicted"/>
<evidence type="ECO:0000313" key="3">
    <source>
        <dbReference type="Proteomes" id="UP001465755"/>
    </source>
</evidence>
<feature type="signal peptide" evidence="1">
    <location>
        <begin position="1"/>
        <end position="25"/>
    </location>
</feature>
<accession>A0AAW1PVA8</accession>
<dbReference type="AlphaFoldDB" id="A0AAW1PVA8"/>
<keyword evidence="1" id="KW-0732">Signal</keyword>
<organism evidence="2 3">
    <name type="scientific">Symbiochloris irregularis</name>
    <dbReference type="NCBI Taxonomy" id="706552"/>
    <lineage>
        <taxon>Eukaryota</taxon>
        <taxon>Viridiplantae</taxon>
        <taxon>Chlorophyta</taxon>
        <taxon>core chlorophytes</taxon>
        <taxon>Trebouxiophyceae</taxon>
        <taxon>Trebouxiales</taxon>
        <taxon>Trebouxiaceae</taxon>
        <taxon>Symbiochloris</taxon>
    </lineage>
</organism>
<sequence>MTYWHSVRLGSVLLCSCLLSAAAVAGNEFCRSLGIHAECEEDGAIPNCYCACFNFQEKPSVTTAYFGEFGYELWMYTPYAYHLHKHGVLDHTIGPPGSAPLYYFSKDHKEVEHGRHPCGGTFRNRGQHPQPGQFDDTEWVPPPFKEHYKPKGKALLGKVQAMAGNGGKPLLIVHNKYTNEWDGPPVNFIDVPTLLSLFKMLTPHYTCVYIRPVHNQHLAGYAFDFGNQHDFKLDDYEQLTRANLGVVFFHDLHHAHPELAYNELLFQLHAQGDYFVSVLGGNALISSYFASINLIFATHAFPSPANEMHHYNIPELNGSSYEYHVMYPKLVTGLQEVEGRLLSRQVLLAV</sequence>
<dbReference type="EMBL" id="JALJOQ010000002">
    <property type="protein sequence ID" value="KAK9813888.1"/>
    <property type="molecule type" value="Genomic_DNA"/>
</dbReference>
<evidence type="ECO:0000256" key="1">
    <source>
        <dbReference type="SAM" id="SignalP"/>
    </source>
</evidence>
<dbReference type="Proteomes" id="UP001465755">
    <property type="component" value="Unassembled WGS sequence"/>
</dbReference>
<comment type="caution">
    <text evidence="2">The sequence shown here is derived from an EMBL/GenBank/DDBJ whole genome shotgun (WGS) entry which is preliminary data.</text>
</comment>
<protein>
    <submittedName>
        <fullName evidence="2">Uncharacterized protein</fullName>
    </submittedName>
</protein>
<feature type="chain" id="PRO_5044002214" evidence="1">
    <location>
        <begin position="26"/>
        <end position="350"/>
    </location>
</feature>